<dbReference type="InterPro" id="IPR001034">
    <property type="entry name" value="DeoR_HTH"/>
</dbReference>
<name>A0A0R2AK94_9LACO</name>
<evidence type="ECO:0000259" key="4">
    <source>
        <dbReference type="PROSITE" id="PS51000"/>
    </source>
</evidence>
<dbReference type="Pfam" id="PF00455">
    <property type="entry name" value="DeoRC"/>
    <property type="match status" value="1"/>
</dbReference>
<dbReference type="SUPFAM" id="SSF46785">
    <property type="entry name" value="Winged helix' DNA-binding domain"/>
    <property type="match status" value="1"/>
</dbReference>
<dbReference type="InterPro" id="IPR037171">
    <property type="entry name" value="NagB/RpiA_transferase-like"/>
</dbReference>
<dbReference type="Proteomes" id="UP000051008">
    <property type="component" value="Unassembled WGS sequence"/>
</dbReference>
<dbReference type="InterPro" id="IPR018356">
    <property type="entry name" value="Tscrpt_reg_HTH_DeoR_CS"/>
</dbReference>
<dbReference type="GO" id="GO:0003700">
    <property type="term" value="F:DNA-binding transcription factor activity"/>
    <property type="evidence" value="ECO:0007669"/>
    <property type="project" value="InterPro"/>
</dbReference>
<dbReference type="AlphaFoldDB" id="A0A0R2AK94"/>
<comment type="caution">
    <text evidence="5">The sequence shown here is derived from an EMBL/GenBank/DDBJ whole genome shotgun (WGS) entry which is preliminary data.</text>
</comment>
<dbReference type="PROSITE" id="PS51000">
    <property type="entry name" value="HTH_DEOR_2"/>
    <property type="match status" value="1"/>
</dbReference>
<dbReference type="InterPro" id="IPR014036">
    <property type="entry name" value="DeoR-like_C"/>
</dbReference>
<keyword evidence="3" id="KW-0804">Transcription</keyword>
<dbReference type="PANTHER" id="PTHR30363:SF51">
    <property type="entry name" value="HTH-TYPE TRANSCRIPTIONAL REPRESSOR GLCR"/>
    <property type="match status" value="1"/>
</dbReference>
<dbReference type="EMBL" id="AYYP01000035">
    <property type="protein sequence ID" value="KRM64310.1"/>
    <property type="molecule type" value="Genomic_DNA"/>
</dbReference>
<keyword evidence="2" id="KW-0238">DNA-binding</keyword>
<dbReference type="InterPro" id="IPR036390">
    <property type="entry name" value="WH_DNA-bd_sf"/>
</dbReference>
<dbReference type="OrthoDB" id="9798651at2"/>
<dbReference type="PROSITE" id="PS00894">
    <property type="entry name" value="HTH_DEOR_1"/>
    <property type="match status" value="1"/>
</dbReference>
<evidence type="ECO:0000256" key="2">
    <source>
        <dbReference type="ARBA" id="ARBA00023125"/>
    </source>
</evidence>
<dbReference type="SMART" id="SM01134">
    <property type="entry name" value="DeoRC"/>
    <property type="match status" value="1"/>
</dbReference>
<evidence type="ECO:0000256" key="3">
    <source>
        <dbReference type="ARBA" id="ARBA00023163"/>
    </source>
</evidence>
<dbReference type="Pfam" id="PF08220">
    <property type="entry name" value="HTH_DeoR"/>
    <property type="match status" value="1"/>
</dbReference>
<keyword evidence="6" id="KW-1185">Reference proteome</keyword>
<sequence length="254" mass="28317">MYSQTQRLEEIKQLLAKKHQLTTRQLAHHFGIAFDTARRDVLKLTSTGQAVRIHGGLMEAKLNNVPGFVTRTHIQSPIKAKMAKLASQEVHPGGLYFIGASTTLMQMCELLGQVNTTVVTNSIDNAIRLTLHELPAVELLGGKIDKGNRYTYSLETLAKLDNYTFDAAFLGTSKIQADGITIVDAYDATIIKKVIARSKKVVLVAQKYKFEAQNSSPYKSADLKDIDVLITDEPLSARYRAYFKPDLKVKYVKD</sequence>
<dbReference type="PATRIC" id="fig|1423718.3.peg.2020"/>
<gene>
    <name evidence="5" type="ORF">FC14_GL001945</name>
</gene>
<dbReference type="Gene3D" id="3.40.50.1360">
    <property type="match status" value="1"/>
</dbReference>
<proteinExistence type="predicted"/>
<dbReference type="RefSeq" id="WP_056976766.1">
    <property type="nucleotide sequence ID" value="NZ_AYYP01000035.1"/>
</dbReference>
<reference evidence="5 6" key="1">
    <citation type="journal article" date="2015" name="Genome Announc.">
        <title>Expanding the biotechnology potential of lactobacilli through comparative genomics of 213 strains and associated genera.</title>
        <authorList>
            <person name="Sun Z."/>
            <person name="Harris H.M."/>
            <person name="McCann A."/>
            <person name="Guo C."/>
            <person name="Argimon S."/>
            <person name="Zhang W."/>
            <person name="Yang X."/>
            <person name="Jeffery I.B."/>
            <person name="Cooney J.C."/>
            <person name="Kagawa T.F."/>
            <person name="Liu W."/>
            <person name="Song Y."/>
            <person name="Salvetti E."/>
            <person name="Wrobel A."/>
            <person name="Rasinkangas P."/>
            <person name="Parkhill J."/>
            <person name="Rea M.C."/>
            <person name="O'Sullivan O."/>
            <person name="Ritari J."/>
            <person name="Douillard F.P."/>
            <person name="Paul Ross R."/>
            <person name="Yang R."/>
            <person name="Briner A.E."/>
            <person name="Felis G.E."/>
            <person name="de Vos W.M."/>
            <person name="Barrangou R."/>
            <person name="Klaenhammer T.R."/>
            <person name="Caufield P.W."/>
            <person name="Cui Y."/>
            <person name="Zhang H."/>
            <person name="O'Toole P.W."/>
        </authorList>
    </citation>
    <scope>NUCLEOTIDE SEQUENCE [LARGE SCALE GENOMIC DNA]</scope>
    <source>
        <strain evidence="5 6">DSM 20509</strain>
    </source>
</reference>
<organism evidence="5 6">
    <name type="scientific">Ligilactobacillus agilis DSM 20509</name>
    <dbReference type="NCBI Taxonomy" id="1423718"/>
    <lineage>
        <taxon>Bacteria</taxon>
        <taxon>Bacillati</taxon>
        <taxon>Bacillota</taxon>
        <taxon>Bacilli</taxon>
        <taxon>Lactobacillales</taxon>
        <taxon>Lactobacillaceae</taxon>
        <taxon>Ligilactobacillus</taxon>
    </lineage>
</organism>
<feature type="domain" description="HTH deoR-type" evidence="4">
    <location>
        <begin position="4"/>
        <end position="59"/>
    </location>
</feature>
<dbReference type="GO" id="GO:0003677">
    <property type="term" value="F:DNA binding"/>
    <property type="evidence" value="ECO:0007669"/>
    <property type="project" value="UniProtKB-KW"/>
</dbReference>
<evidence type="ECO:0000313" key="5">
    <source>
        <dbReference type="EMBL" id="KRM64310.1"/>
    </source>
</evidence>
<dbReference type="PANTHER" id="PTHR30363">
    <property type="entry name" value="HTH-TYPE TRANSCRIPTIONAL REGULATOR SRLR-RELATED"/>
    <property type="match status" value="1"/>
</dbReference>
<evidence type="ECO:0000256" key="1">
    <source>
        <dbReference type="ARBA" id="ARBA00023015"/>
    </source>
</evidence>
<protein>
    <submittedName>
        <fullName evidence="5">DeoR family transcriptional regulator</fullName>
    </submittedName>
</protein>
<dbReference type="SUPFAM" id="SSF100950">
    <property type="entry name" value="NagB/RpiA/CoA transferase-like"/>
    <property type="match status" value="1"/>
</dbReference>
<dbReference type="SMART" id="SM00420">
    <property type="entry name" value="HTH_DEOR"/>
    <property type="match status" value="1"/>
</dbReference>
<keyword evidence="1" id="KW-0805">Transcription regulation</keyword>
<accession>A0A0R2AK94</accession>
<dbReference type="InterPro" id="IPR050313">
    <property type="entry name" value="Carb_Metab_HTH_regulators"/>
</dbReference>
<evidence type="ECO:0000313" key="6">
    <source>
        <dbReference type="Proteomes" id="UP000051008"/>
    </source>
</evidence>